<evidence type="ECO:0000256" key="2">
    <source>
        <dbReference type="ARBA" id="ARBA00022525"/>
    </source>
</evidence>
<dbReference type="InterPro" id="IPR052424">
    <property type="entry name" value="Kielin_Chordin-BMP_Reg"/>
</dbReference>
<evidence type="ECO:0000256" key="3">
    <source>
        <dbReference type="ARBA" id="ARBA00022729"/>
    </source>
</evidence>
<accession>A0A7R9B870</accession>
<dbReference type="GO" id="GO:0030513">
    <property type="term" value="P:positive regulation of BMP signaling pathway"/>
    <property type="evidence" value="ECO:0007669"/>
    <property type="project" value="TreeGrafter"/>
</dbReference>
<dbReference type="InterPro" id="IPR001007">
    <property type="entry name" value="VWF_dom"/>
</dbReference>
<organism evidence="5">
    <name type="scientific">Timema shepardi</name>
    <name type="common">Walking stick</name>
    <dbReference type="NCBI Taxonomy" id="629360"/>
    <lineage>
        <taxon>Eukaryota</taxon>
        <taxon>Metazoa</taxon>
        <taxon>Ecdysozoa</taxon>
        <taxon>Arthropoda</taxon>
        <taxon>Hexapoda</taxon>
        <taxon>Insecta</taxon>
        <taxon>Pterygota</taxon>
        <taxon>Neoptera</taxon>
        <taxon>Polyneoptera</taxon>
        <taxon>Phasmatodea</taxon>
        <taxon>Timematodea</taxon>
        <taxon>Timematoidea</taxon>
        <taxon>Timematidae</taxon>
        <taxon>Timema</taxon>
    </lineage>
</organism>
<dbReference type="GO" id="GO:0005576">
    <property type="term" value="C:extracellular region"/>
    <property type="evidence" value="ECO:0007669"/>
    <property type="project" value="UniProtKB-SubCell"/>
</dbReference>
<sequence>MKNRDMVLIGLPAESLYIDVLMLVCTPVVTTRDDTDGILLKKSPKSSHFGITLEYATPIAPTLPAIMVISIDMKAGLFNTSAQHRGCRINGQEVAREKEVTIPEDPCLKCHCENGLMTCTKEACPVLHCPKDRIVTVLGECCQQCNGSRRLIEPPKGSCMLGSAIHLAGKSYHLDRCTHCICQNGTSVCRRTACPVLECPPEKQLTTPGHCCPHCPLRWEKEFKTTCTVGGHTYEASTQFTHVDFYY</sequence>
<dbReference type="PROSITE" id="PS50184">
    <property type="entry name" value="VWFC_2"/>
    <property type="match status" value="2"/>
</dbReference>
<dbReference type="PANTHER" id="PTHR46698:SF4">
    <property type="entry name" value="CROSSVEINLESS 2"/>
    <property type="match status" value="1"/>
</dbReference>
<proteinExistence type="predicted"/>
<dbReference type="Pfam" id="PF00093">
    <property type="entry name" value="VWC"/>
    <property type="match status" value="2"/>
</dbReference>
<dbReference type="PROSITE" id="PS01208">
    <property type="entry name" value="VWFC_1"/>
    <property type="match status" value="1"/>
</dbReference>
<keyword evidence="2" id="KW-0964">Secreted</keyword>
<dbReference type="Gene3D" id="6.20.200.20">
    <property type="match status" value="2"/>
</dbReference>
<dbReference type="EMBL" id="OC008911">
    <property type="protein sequence ID" value="CAD7267319.1"/>
    <property type="molecule type" value="Genomic_DNA"/>
</dbReference>
<comment type="subcellular location">
    <subcellularLocation>
        <location evidence="1">Secreted</location>
    </subcellularLocation>
</comment>
<feature type="domain" description="VWFC" evidence="4">
    <location>
        <begin position="85"/>
        <end position="146"/>
    </location>
</feature>
<evidence type="ECO:0000259" key="4">
    <source>
        <dbReference type="PROSITE" id="PS50184"/>
    </source>
</evidence>
<reference evidence="5" key="1">
    <citation type="submission" date="2020-11" db="EMBL/GenBank/DDBJ databases">
        <authorList>
            <person name="Tran Van P."/>
        </authorList>
    </citation>
    <scope>NUCLEOTIDE SEQUENCE</scope>
</reference>
<name>A0A7R9B870_TIMSH</name>
<keyword evidence="3" id="KW-0732">Signal</keyword>
<dbReference type="SMART" id="SM00214">
    <property type="entry name" value="VWC"/>
    <property type="match status" value="2"/>
</dbReference>
<evidence type="ECO:0000256" key="1">
    <source>
        <dbReference type="ARBA" id="ARBA00004613"/>
    </source>
</evidence>
<gene>
    <name evidence="5" type="ORF">TSIB3V08_LOCUS11327</name>
</gene>
<feature type="domain" description="VWFC" evidence="4">
    <location>
        <begin position="157"/>
        <end position="216"/>
    </location>
</feature>
<dbReference type="PANTHER" id="PTHR46698">
    <property type="entry name" value="CROSSVEINLESS 2"/>
    <property type="match status" value="1"/>
</dbReference>
<dbReference type="GO" id="GO:0036122">
    <property type="term" value="F:BMP binding"/>
    <property type="evidence" value="ECO:0007669"/>
    <property type="project" value="TreeGrafter"/>
</dbReference>
<dbReference type="SUPFAM" id="SSF57603">
    <property type="entry name" value="FnI-like domain"/>
    <property type="match status" value="2"/>
</dbReference>
<evidence type="ECO:0000313" key="5">
    <source>
        <dbReference type="EMBL" id="CAD7267319.1"/>
    </source>
</evidence>
<dbReference type="AlphaFoldDB" id="A0A7R9B870"/>
<protein>
    <recommendedName>
        <fullName evidence="4">VWFC domain-containing protein</fullName>
    </recommendedName>
</protein>